<name>A0A1D9P5A5_9FIRM</name>
<dbReference type="GO" id="GO:0003677">
    <property type="term" value="F:DNA binding"/>
    <property type="evidence" value="ECO:0007669"/>
    <property type="project" value="UniProtKB-KW"/>
</dbReference>
<dbReference type="PROSITE" id="PS50943">
    <property type="entry name" value="HTH_CROC1"/>
    <property type="match status" value="1"/>
</dbReference>
<evidence type="ECO:0000313" key="4">
    <source>
        <dbReference type="EMBL" id="AOZ97778.1"/>
    </source>
</evidence>
<evidence type="ECO:0000259" key="3">
    <source>
        <dbReference type="PROSITE" id="PS50943"/>
    </source>
</evidence>
<sequence>MNEKVGEVIKRRRIELGMTQKELASSLYVTDKAVSKWERGICYPDVELLQSIADALKISIEELTAARYPIFDSRKKTKMMFRKAVMLLVLYVAIVVLGYIFFFSDPRVLFNVKRSIIYLAIIAFNVLFIILFRILIKRGIE</sequence>
<keyword evidence="2" id="KW-0472">Membrane</keyword>
<dbReference type="InterPro" id="IPR010982">
    <property type="entry name" value="Lambda_DNA-bd_dom_sf"/>
</dbReference>
<keyword evidence="2" id="KW-1133">Transmembrane helix</keyword>
<keyword evidence="1" id="KW-0238">DNA-binding</keyword>
<dbReference type="InterPro" id="IPR001387">
    <property type="entry name" value="Cro/C1-type_HTH"/>
</dbReference>
<feature type="transmembrane region" description="Helical" evidence="2">
    <location>
        <begin position="84"/>
        <end position="104"/>
    </location>
</feature>
<protein>
    <recommendedName>
        <fullName evidence="3">HTH cro/C1-type domain-containing protein</fullName>
    </recommendedName>
</protein>
<dbReference type="PANTHER" id="PTHR46558">
    <property type="entry name" value="TRACRIPTIONAL REGULATORY PROTEIN-RELATED-RELATED"/>
    <property type="match status" value="1"/>
</dbReference>
<feature type="transmembrane region" description="Helical" evidence="2">
    <location>
        <begin position="116"/>
        <end position="136"/>
    </location>
</feature>
<accession>A0A1D9P5A5</accession>
<dbReference type="Gene3D" id="1.10.260.40">
    <property type="entry name" value="lambda repressor-like DNA-binding domains"/>
    <property type="match status" value="1"/>
</dbReference>
<dbReference type="AlphaFoldDB" id="A0A1D9P5A5"/>
<proteinExistence type="predicted"/>
<dbReference type="CDD" id="cd00093">
    <property type="entry name" value="HTH_XRE"/>
    <property type="match status" value="1"/>
</dbReference>
<keyword evidence="2" id="KW-0812">Transmembrane</keyword>
<dbReference type="PANTHER" id="PTHR46558:SF11">
    <property type="entry name" value="HTH-TYPE TRANSCRIPTIONAL REGULATOR XRE"/>
    <property type="match status" value="1"/>
</dbReference>
<dbReference type="Pfam" id="PF01381">
    <property type="entry name" value="HTH_3"/>
    <property type="match status" value="1"/>
</dbReference>
<evidence type="ECO:0000256" key="1">
    <source>
        <dbReference type="ARBA" id="ARBA00023125"/>
    </source>
</evidence>
<dbReference type="RefSeq" id="WP_071177349.1">
    <property type="nucleotide sequence ID" value="NZ_CP017831.1"/>
</dbReference>
<dbReference type="SMART" id="SM00530">
    <property type="entry name" value="HTH_XRE"/>
    <property type="match status" value="1"/>
</dbReference>
<evidence type="ECO:0000313" key="5">
    <source>
        <dbReference type="Proteomes" id="UP000179284"/>
    </source>
</evidence>
<dbReference type="KEGG" id="bhu:bhn_I2746"/>
<evidence type="ECO:0000256" key="2">
    <source>
        <dbReference type="SAM" id="Phobius"/>
    </source>
</evidence>
<dbReference type="Proteomes" id="UP000179284">
    <property type="component" value="Chromosome I"/>
</dbReference>
<dbReference type="OrthoDB" id="9813152at2"/>
<feature type="domain" description="HTH cro/C1-type" evidence="3">
    <location>
        <begin position="9"/>
        <end position="63"/>
    </location>
</feature>
<dbReference type="SUPFAM" id="SSF47413">
    <property type="entry name" value="lambda repressor-like DNA-binding domains"/>
    <property type="match status" value="1"/>
</dbReference>
<organism evidence="4 5">
    <name type="scientific">Butyrivibrio hungatei</name>
    <dbReference type="NCBI Taxonomy" id="185008"/>
    <lineage>
        <taxon>Bacteria</taxon>
        <taxon>Bacillati</taxon>
        <taxon>Bacillota</taxon>
        <taxon>Clostridia</taxon>
        <taxon>Lachnospirales</taxon>
        <taxon>Lachnospiraceae</taxon>
        <taxon>Butyrivibrio</taxon>
    </lineage>
</organism>
<gene>
    <name evidence="4" type="ORF">bhn_I2746</name>
</gene>
<reference evidence="5" key="1">
    <citation type="submission" date="2016-10" db="EMBL/GenBank/DDBJ databases">
        <title>The complete genome sequence of the rumen bacterium Butyrivibrio hungatei MB2003.</title>
        <authorList>
            <person name="Palevich N."/>
            <person name="Kelly W.J."/>
            <person name="Leahy S.C."/>
            <person name="Altermann E."/>
            <person name="Rakonjac J."/>
            <person name="Attwood G.T."/>
        </authorList>
    </citation>
    <scope>NUCLEOTIDE SEQUENCE [LARGE SCALE GENOMIC DNA]</scope>
    <source>
        <strain evidence="5">MB2003</strain>
    </source>
</reference>
<dbReference type="EMBL" id="CP017831">
    <property type="protein sequence ID" value="AOZ97778.1"/>
    <property type="molecule type" value="Genomic_DNA"/>
</dbReference>
<keyword evidence="5" id="KW-1185">Reference proteome</keyword>